<accession>A0ACC6P3Z8</accession>
<reference evidence="1" key="1">
    <citation type="submission" date="2023-10" db="EMBL/GenBank/DDBJ databases">
        <title>Amphibacter perezi, gen. nov., sp. nov. a novel taxa of the family Comamonadaceae, class Betaproteobacteria isolated from the skin microbiota of Pelophylax perezi from different populations.</title>
        <authorList>
            <person name="Costa S."/>
            <person name="Proenca D.N."/>
            <person name="Lopes I."/>
            <person name="Morais P.V."/>
        </authorList>
    </citation>
    <scope>NUCLEOTIDE SEQUENCE</scope>
    <source>
        <strain evidence="1">SL12-8</strain>
    </source>
</reference>
<keyword evidence="2" id="KW-1185">Reference proteome</keyword>
<sequence length="149" mass="16163">MLLRPTLFLAAALLAAPALAQPSETSLFDGAGQARAYITQGPQRTIYLWGGLPVAYLLNEYGRDSVVGFNGRHLGWFDNGTVRDVQGNIVCATAARSNTTDVEPVKGQKVVPPVPNVPQQGPVPPVFTLNWSQKNRCADYLRQGQNRSD</sequence>
<comment type="caution">
    <text evidence="1">The sequence shown here is derived from an EMBL/GenBank/DDBJ whole genome shotgun (WGS) entry which is preliminary data.</text>
</comment>
<dbReference type="Proteomes" id="UP001364695">
    <property type="component" value="Unassembled WGS sequence"/>
</dbReference>
<evidence type="ECO:0000313" key="1">
    <source>
        <dbReference type="EMBL" id="MEJ7138559.1"/>
    </source>
</evidence>
<evidence type="ECO:0000313" key="2">
    <source>
        <dbReference type="Proteomes" id="UP001364695"/>
    </source>
</evidence>
<organism evidence="1 2">
    <name type="scientific">Amphibiibacter pelophylacis</name>
    <dbReference type="NCBI Taxonomy" id="1799477"/>
    <lineage>
        <taxon>Bacteria</taxon>
        <taxon>Pseudomonadati</taxon>
        <taxon>Pseudomonadota</taxon>
        <taxon>Betaproteobacteria</taxon>
        <taxon>Burkholderiales</taxon>
        <taxon>Sphaerotilaceae</taxon>
        <taxon>Amphibiibacter</taxon>
    </lineage>
</organism>
<proteinExistence type="predicted"/>
<gene>
    <name evidence="1" type="ORF">RV045_08970</name>
</gene>
<name>A0ACC6P3Z8_9BURK</name>
<protein>
    <submittedName>
        <fullName evidence="1">Uncharacterized protein</fullName>
    </submittedName>
</protein>
<dbReference type="EMBL" id="JAWDIE010000012">
    <property type="protein sequence ID" value="MEJ7138559.1"/>
    <property type="molecule type" value="Genomic_DNA"/>
</dbReference>